<keyword evidence="5" id="KW-1003">Cell membrane</keyword>
<dbReference type="GO" id="GO:0009425">
    <property type="term" value="C:bacterial-type flagellum basal body"/>
    <property type="evidence" value="ECO:0007669"/>
    <property type="project" value="UniProtKB-SubCell"/>
</dbReference>
<dbReference type="SUPFAM" id="SSF103039">
    <property type="entry name" value="CheC-like"/>
    <property type="match status" value="1"/>
</dbReference>
<evidence type="ECO:0000256" key="6">
    <source>
        <dbReference type="ARBA" id="ARBA00022500"/>
    </source>
</evidence>
<keyword evidence="14" id="KW-0282">Flagellum</keyword>
<evidence type="ECO:0000259" key="13">
    <source>
        <dbReference type="Pfam" id="PF01052"/>
    </source>
</evidence>
<dbReference type="KEGG" id="pef:A7E78_05400"/>
<keyword evidence="10" id="KW-0975">Bacterial flagellum</keyword>
<feature type="domain" description="Flagellar motor switch protein FliN-like C-terminal" evidence="13">
    <location>
        <begin position="255"/>
        <end position="324"/>
    </location>
</feature>
<evidence type="ECO:0000313" key="15">
    <source>
        <dbReference type="Proteomes" id="UP000182517"/>
    </source>
</evidence>
<evidence type="ECO:0000256" key="1">
    <source>
        <dbReference type="ARBA" id="ARBA00004117"/>
    </source>
</evidence>
<dbReference type="AlphaFoldDB" id="A0A1L3GN08"/>
<evidence type="ECO:0000256" key="5">
    <source>
        <dbReference type="ARBA" id="ARBA00022475"/>
    </source>
</evidence>
<dbReference type="NCBIfam" id="TIGR01397">
    <property type="entry name" value="fliM_switch"/>
    <property type="match status" value="1"/>
</dbReference>
<keyword evidence="14" id="KW-0966">Cell projection</keyword>
<dbReference type="Pfam" id="PF02154">
    <property type="entry name" value="FliM"/>
    <property type="match status" value="1"/>
</dbReference>
<comment type="similarity">
    <text evidence="3">Belongs to the FliM family.</text>
</comment>
<keyword evidence="8" id="KW-0283">Flagellar rotation</keyword>
<dbReference type="PANTHER" id="PTHR30034">
    <property type="entry name" value="FLAGELLAR MOTOR SWITCH PROTEIN FLIM"/>
    <property type="match status" value="1"/>
</dbReference>
<evidence type="ECO:0000256" key="8">
    <source>
        <dbReference type="ARBA" id="ARBA00022779"/>
    </source>
</evidence>
<dbReference type="PRINTS" id="PR00955">
    <property type="entry name" value="FLGMOTORFLIM"/>
</dbReference>
<evidence type="ECO:0000256" key="10">
    <source>
        <dbReference type="ARBA" id="ARBA00023143"/>
    </source>
</evidence>
<dbReference type="InterPro" id="IPR028976">
    <property type="entry name" value="CheC-like_sf"/>
</dbReference>
<evidence type="ECO:0000256" key="4">
    <source>
        <dbReference type="ARBA" id="ARBA00021898"/>
    </source>
</evidence>
<dbReference type="InterPro" id="IPR001689">
    <property type="entry name" value="Flag_FliM"/>
</dbReference>
<dbReference type="SUPFAM" id="SSF101801">
    <property type="entry name" value="Surface presentation of antigens (SPOA)"/>
    <property type="match status" value="1"/>
</dbReference>
<dbReference type="PANTHER" id="PTHR30034:SF3">
    <property type="entry name" value="FLAGELLAR MOTOR SWITCH PROTEIN FLIM"/>
    <property type="match status" value="1"/>
</dbReference>
<keyword evidence="9" id="KW-0472">Membrane</keyword>
<sequence length="334" mass="37007">MERILSKDEIAELLSAVRAGDVAVDGELTTSGGVSKVNKLDLVFSHNTRKCKFDNLDIILDTFARNYGISLTNCLQHSTLVKREAIEAYEFEGFLQRLKSNEAIGIIHLDPLRWGGLLIFNDALAFYLVEKLLGGNADAQQTLPDRPMTAIERSVLKRSFSDACLDLEKAFLPLEKLDSSLAKIESNPRLVNIVPPDTQIVVCRFSVKIRNLTGEIRLAIPLPSLEPLRTKMRDQMGPLNKATDSSWQKHVEAALPDMEMDITAQLAEVALPVRDILNFQVGDIIDLGKDPSGPLLVLVEGKPKFVARAGAFKGKKAVRLTERIKDKINPQPTD</sequence>
<evidence type="ECO:0000256" key="12">
    <source>
        <dbReference type="NCBIfam" id="TIGR01397"/>
    </source>
</evidence>
<dbReference type="InterPro" id="IPR001543">
    <property type="entry name" value="FliN-like_C"/>
</dbReference>
<dbReference type="Gene3D" id="3.40.1550.10">
    <property type="entry name" value="CheC-like"/>
    <property type="match status" value="1"/>
</dbReference>
<evidence type="ECO:0000256" key="9">
    <source>
        <dbReference type="ARBA" id="ARBA00023136"/>
    </source>
</evidence>
<dbReference type="EMBL" id="CP015519">
    <property type="protein sequence ID" value="APG27327.1"/>
    <property type="molecule type" value="Genomic_DNA"/>
</dbReference>
<evidence type="ECO:0000256" key="2">
    <source>
        <dbReference type="ARBA" id="ARBA00004417"/>
    </source>
</evidence>
<dbReference type="GO" id="GO:0050918">
    <property type="term" value="P:positive chemotaxis"/>
    <property type="evidence" value="ECO:0007669"/>
    <property type="project" value="TreeGrafter"/>
</dbReference>
<dbReference type="CDD" id="cd17908">
    <property type="entry name" value="FliM"/>
    <property type="match status" value="1"/>
</dbReference>
<comment type="function">
    <text evidence="11">FliM is one of three proteins (FliG, FliN, FliM) that forms the rotor-mounted switch complex (C ring), located at the base of the basal body. This complex interacts with the CheY and CheZ chemotaxis proteins, in addition to contacting components of the motor that determine the direction of flagellar rotation.</text>
</comment>
<dbReference type="InterPro" id="IPR036429">
    <property type="entry name" value="SpoA-like_sf"/>
</dbReference>
<gene>
    <name evidence="14" type="ORF">A7E78_05400</name>
</gene>
<dbReference type="STRING" id="1842532.A7E78_05400"/>
<dbReference type="GO" id="GO:0071978">
    <property type="term" value="P:bacterial-type flagellum-dependent swarming motility"/>
    <property type="evidence" value="ECO:0007669"/>
    <property type="project" value="TreeGrafter"/>
</dbReference>
<dbReference type="Gene3D" id="2.30.330.10">
    <property type="entry name" value="SpoA-like"/>
    <property type="match status" value="1"/>
</dbReference>
<evidence type="ECO:0000256" key="11">
    <source>
        <dbReference type="ARBA" id="ARBA00025044"/>
    </source>
</evidence>
<organism evidence="14 15">
    <name type="scientific">Syntrophotalea acetylenivorans</name>
    <dbReference type="NCBI Taxonomy" id="1842532"/>
    <lineage>
        <taxon>Bacteria</taxon>
        <taxon>Pseudomonadati</taxon>
        <taxon>Thermodesulfobacteriota</taxon>
        <taxon>Desulfuromonadia</taxon>
        <taxon>Desulfuromonadales</taxon>
        <taxon>Syntrophotaleaceae</taxon>
        <taxon>Syntrophotalea</taxon>
    </lineage>
</organism>
<proteinExistence type="inferred from homology"/>
<dbReference type="RefSeq" id="WP_072283293.1">
    <property type="nucleotide sequence ID" value="NZ_CP015519.1"/>
</dbReference>
<name>A0A1L3GN08_9BACT</name>
<keyword evidence="7" id="KW-0997">Cell inner membrane</keyword>
<protein>
    <recommendedName>
        <fullName evidence="4 12">Flagellar motor switch protein FliM</fullName>
    </recommendedName>
</protein>
<keyword evidence="6" id="KW-0145">Chemotaxis</keyword>
<comment type="subcellular location">
    <subcellularLocation>
        <location evidence="1">Bacterial flagellum basal body</location>
    </subcellularLocation>
    <subcellularLocation>
        <location evidence="2">Cell inner membrane</location>
        <topology evidence="2">Peripheral membrane protein</topology>
    </subcellularLocation>
</comment>
<accession>A0A1L3GN08</accession>
<dbReference type="GO" id="GO:0003774">
    <property type="term" value="F:cytoskeletal motor activity"/>
    <property type="evidence" value="ECO:0007669"/>
    <property type="project" value="InterPro"/>
</dbReference>
<dbReference type="PIRSF" id="PIRSF002888">
    <property type="entry name" value="FliM"/>
    <property type="match status" value="1"/>
</dbReference>
<evidence type="ECO:0000256" key="7">
    <source>
        <dbReference type="ARBA" id="ARBA00022519"/>
    </source>
</evidence>
<reference evidence="14 15" key="1">
    <citation type="journal article" date="2017" name="Genome Announc.">
        <title>Complete Genome Sequences of Two Acetylene-Fermenting Pelobacter acetylenicus Strains.</title>
        <authorList>
            <person name="Sutton J.M."/>
            <person name="Baesman S.M."/>
            <person name="Fierst J.L."/>
            <person name="Poret-Peterson A.T."/>
            <person name="Oremland R.S."/>
            <person name="Dunlap D.S."/>
            <person name="Akob D.M."/>
        </authorList>
    </citation>
    <scope>NUCLEOTIDE SEQUENCE [LARGE SCALE GENOMIC DNA]</scope>
    <source>
        <strain evidence="14 15">SFB93</strain>
    </source>
</reference>
<dbReference type="Proteomes" id="UP000182517">
    <property type="component" value="Chromosome"/>
</dbReference>
<keyword evidence="15" id="KW-1185">Reference proteome</keyword>
<evidence type="ECO:0000256" key="3">
    <source>
        <dbReference type="ARBA" id="ARBA00011049"/>
    </source>
</evidence>
<evidence type="ECO:0000313" key="14">
    <source>
        <dbReference type="EMBL" id="APG27327.1"/>
    </source>
</evidence>
<dbReference type="Pfam" id="PF01052">
    <property type="entry name" value="FliMN_C"/>
    <property type="match status" value="1"/>
</dbReference>
<dbReference type="OrthoDB" id="9806941at2"/>
<dbReference type="GO" id="GO:0005886">
    <property type="term" value="C:plasma membrane"/>
    <property type="evidence" value="ECO:0007669"/>
    <property type="project" value="UniProtKB-SubCell"/>
</dbReference>
<keyword evidence="14" id="KW-0969">Cilium</keyword>